<reference evidence="2 3" key="1">
    <citation type="submission" date="2019-06" db="EMBL/GenBank/DDBJ databases">
        <title>Sorghum-associated microbial communities from plants grown in Nebraska, USA.</title>
        <authorList>
            <person name="Schachtman D."/>
        </authorList>
    </citation>
    <scope>NUCLEOTIDE SEQUENCE [LARGE SCALE GENOMIC DNA]</scope>
    <source>
        <strain evidence="2 3">2482</strain>
    </source>
</reference>
<evidence type="ECO:0000256" key="1">
    <source>
        <dbReference type="SAM" id="Phobius"/>
    </source>
</evidence>
<dbReference type="EMBL" id="VIVN01000014">
    <property type="protein sequence ID" value="TWD93681.1"/>
    <property type="molecule type" value="Genomic_DNA"/>
</dbReference>
<keyword evidence="3" id="KW-1185">Reference proteome</keyword>
<evidence type="ECO:0000313" key="3">
    <source>
        <dbReference type="Proteomes" id="UP000319671"/>
    </source>
</evidence>
<dbReference type="Proteomes" id="UP000319671">
    <property type="component" value="Unassembled WGS sequence"/>
</dbReference>
<accession>A0A561CR23</accession>
<proteinExistence type="predicted"/>
<dbReference type="AlphaFoldDB" id="A0A561CR23"/>
<name>A0A561CR23_9BACI</name>
<feature type="transmembrane region" description="Helical" evidence="1">
    <location>
        <begin position="98"/>
        <end position="117"/>
    </location>
</feature>
<organism evidence="2 3">
    <name type="scientific">Neobacillus bataviensis</name>
    <dbReference type="NCBI Taxonomy" id="220685"/>
    <lineage>
        <taxon>Bacteria</taxon>
        <taxon>Bacillati</taxon>
        <taxon>Bacillota</taxon>
        <taxon>Bacilli</taxon>
        <taxon>Bacillales</taxon>
        <taxon>Bacillaceae</taxon>
        <taxon>Neobacillus</taxon>
    </lineage>
</organism>
<comment type="caution">
    <text evidence="2">The sequence shown here is derived from an EMBL/GenBank/DDBJ whole genome shotgun (WGS) entry which is preliminary data.</text>
</comment>
<keyword evidence="1" id="KW-1133">Transmembrane helix</keyword>
<dbReference type="RefSeq" id="WP_144567472.1">
    <property type="nucleotide sequence ID" value="NZ_VIVN01000014.1"/>
</dbReference>
<gene>
    <name evidence="2" type="ORF">FB550_114119</name>
</gene>
<sequence length="118" mass="13445">MKFNLKKNLIIISITQLVIVMISFISHHNITLNSYIDISFFVTAGYILLSLLLFTIHSGFYDVMSKSFNHVLSRREEKRRFEDIPGLSELITINEKPLLLHGLITGLLMGAALIAYYA</sequence>
<keyword evidence="1" id="KW-0472">Membrane</keyword>
<feature type="transmembrane region" description="Helical" evidence="1">
    <location>
        <begin position="9"/>
        <end position="26"/>
    </location>
</feature>
<feature type="transmembrane region" description="Helical" evidence="1">
    <location>
        <begin position="38"/>
        <end position="56"/>
    </location>
</feature>
<protein>
    <submittedName>
        <fullName evidence="2">Uncharacterized protein DUF3899</fullName>
    </submittedName>
</protein>
<evidence type="ECO:0000313" key="2">
    <source>
        <dbReference type="EMBL" id="TWD93681.1"/>
    </source>
</evidence>
<keyword evidence="1" id="KW-0812">Transmembrane</keyword>